<organism evidence="1 2">
    <name type="scientific">Camelina sativa</name>
    <name type="common">False flax</name>
    <name type="synonym">Myagrum sativum</name>
    <dbReference type="NCBI Taxonomy" id="90675"/>
    <lineage>
        <taxon>Eukaryota</taxon>
        <taxon>Viridiplantae</taxon>
        <taxon>Streptophyta</taxon>
        <taxon>Embryophyta</taxon>
        <taxon>Tracheophyta</taxon>
        <taxon>Spermatophyta</taxon>
        <taxon>Magnoliopsida</taxon>
        <taxon>eudicotyledons</taxon>
        <taxon>Gunneridae</taxon>
        <taxon>Pentapetalae</taxon>
        <taxon>rosids</taxon>
        <taxon>malvids</taxon>
        <taxon>Brassicales</taxon>
        <taxon>Brassicaceae</taxon>
        <taxon>Camelineae</taxon>
        <taxon>Camelina</taxon>
    </lineage>
</organism>
<evidence type="ECO:0000313" key="2">
    <source>
        <dbReference type="RefSeq" id="XP_019085950.1"/>
    </source>
</evidence>
<dbReference type="InterPro" id="IPR043502">
    <property type="entry name" value="DNA/RNA_pol_sf"/>
</dbReference>
<gene>
    <name evidence="2" type="primary">LOC109126647</name>
</gene>
<dbReference type="Proteomes" id="UP000694864">
    <property type="component" value="Chromosome 2"/>
</dbReference>
<accession>A0ABM1QGR2</accession>
<reference evidence="1" key="1">
    <citation type="journal article" date="2014" name="Nat. Commun.">
        <title>The emerging biofuel crop Camelina sativa retains a highly undifferentiated hexaploid genome structure.</title>
        <authorList>
            <person name="Kagale S."/>
            <person name="Koh C."/>
            <person name="Nixon J."/>
            <person name="Bollina V."/>
            <person name="Clarke W.E."/>
            <person name="Tuteja R."/>
            <person name="Spillane C."/>
            <person name="Robinson S.J."/>
            <person name="Links M.G."/>
            <person name="Clarke C."/>
            <person name="Higgins E.E."/>
            <person name="Huebert T."/>
            <person name="Sharpe A.G."/>
            <person name="Parkin I.A."/>
        </authorList>
    </citation>
    <scope>NUCLEOTIDE SEQUENCE [LARGE SCALE GENOMIC DNA]</scope>
    <source>
        <strain evidence="1">cv. DH55</strain>
    </source>
</reference>
<dbReference type="GeneID" id="109126647"/>
<dbReference type="RefSeq" id="XP_019085950.1">
    <property type="nucleotide sequence ID" value="XM_019230405.1"/>
</dbReference>
<dbReference type="PANTHER" id="PTHR11439:SF470">
    <property type="entry name" value="CYSTEINE-RICH RLK (RECEPTOR-LIKE PROTEIN KINASE) 8"/>
    <property type="match status" value="1"/>
</dbReference>
<dbReference type="SUPFAM" id="SSF56672">
    <property type="entry name" value="DNA/RNA polymerases"/>
    <property type="match status" value="1"/>
</dbReference>
<reference evidence="2" key="2">
    <citation type="submission" date="2025-08" db="UniProtKB">
        <authorList>
            <consortium name="RefSeq"/>
        </authorList>
    </citation>
    <scope>IDENTIFICATION</scope>
    <source>
        <tissue evidence="2">Leaf</tissue>
    </source>
</reference>
<sequence length="214" mass="24175">MSECFPMKDLGPLKFFLGIEVSRGKQGIYVSQRKYTLDIISECGLLGAQPIDTPLEQNHALAKDAGELYSNPSRYRRLVGRLVYLALTRPDLSYVVHLLAQQGILFSKDSDLHLDAYCDSDYDSCPKTRRSLSGYIVLLGTSPICWKTKKQKTVSMSSAEAEYRAVAFTYQEIKRLKELLLLFQVPHPEPVTLHCDNKAALYIAANPVFHERNT</sequence>
<dbReference type="PANTHER" id="PTHR11439">
    <property type="entry name" value="GAG-POL-RELATED RETROTRANSPOSON"/>
    <property type="match status" value="1"/>
</dbReference>
<proteinExistence type="predicted"/>
<evidence type="ECO:0000313" key="1">
    <source>
        <dbReference type="Proteomes" id="UP000694864"/>
    </source>
</evidence>
<dbReference type="CDD" id="cd09272">
    <property type="entry name" value="RNase_HI_RT_Ty1"/>
    <property type="match status" value="1"/>
</dbReference>
<protein>
    <submittedName>
        <fullName evidence="2">Uncharacterized protein LOC109126647</fullName>
    </submittedName>
</protein>
<keyword evidence="1" id="KW-1185">Reference proteome</keyword>
<name>A0ABM1QGR2_CAMSA</name>